<evidence type="ECO:0000313" key="10">
    <source>
        <dbReference type="Proteomes" id="UP001168528"/>
    </source>
</evidence>
<feature type="chain" id="PRO_5046313329" evidence="8">
    <location>
        <begin position="23"/>
        <end position="485"/>
    </location>
</feature>
<keyword evidence="5" id="KW-0812">Transmembrane</keyword>
<name>A0ABT8R5H4_9BACT</name>
<evidence type="ECO:0000313" key="9">
    <source>
        <dbReference type="EMBL" id="MDO1447344.1"/>
    </source>
</evidence>
<evidence type="ECO:0000256" key="8">
    <source>
        <dbReference type="SAM" id="SignalP"/>
    </source>
</evidence>
<evidence type="ECO:0000256" key="3">
    <source>
        <dbReference type="ARBA" id="ARBA00022448"/>
    </source>
</evidence>
<comment type="similarity">
    <text evidence="2">Belongs to the outer membrane factor (OMF) (TC 1.B.17) family.</text>
</comment>
<dbReference type="PANTHER" id="PTHR30026">
    <property type="entry name" value="OUTER MEMBRANE PROTEIN TOLC"/>
    <property type="match status" value="1"/>
</dbReference>
<keyword evidence="7" id="KW-0998">Cell outer membrane</keyword>
<sequence length="485" mass="53608">MSTSKFLLFCFLLLAGIGSTQAQNQKTTWSLQECVDYAFANSINVKRSQLQFDADRAILFQSKAAFLPTVNAGASYSFNSGRSLDPTTQDFITRNQQTSNVSLNGSLTLFQAGQRLKSIKQSQSAAESSQYAIEQSKYTVGLNVALFYLQVISNQELLAIARNQVEQSDLQVQRTQKLVEAGSLPQTNLLDLQAQLAIDRASLVTAQNNLNLAKLNLMQAMNLPAQNDFEVETIEVQDPALSPYDKTAVEVYAIAEKTLPSVKSADLLVESNTYGVQVAKGALYPSLSAVAGLNTNYSDQSRLLDNPSSGGPSPTGEILGYVRGNNEAPVFKEAIQTTPTATREYPYFRQLGDNLSNFVGLRLNVPIINGWQTRTQISRAVVQRKLSELDAQNVRITLRQDIEQAYNNMLAAAASFASFKDQVASLELAFRATESRFNVGLLNSVDYNLAKVNLDRARANLINTKYEYIFRTKILDFYQNKPLSF</sequence>
<dbReference type="EMBL" id="JAUKPO010000007">
    <property type="protein sequence ID" value="MDO1447344.1"/>
    <property type="molecule type" value="Genomic_DNA"/>
</dbReference>
<dbReference type="Pfam" id="PF02321">
    <property type="entry name" value="OEP"/>
    <property type="match status" value="2"/>
</dbReference>
<dbReference type="Gene3D" id="1.20.1600.10">
    <property type="entry name" value="Outer membrane efflux proteins (OEP)"/>
    <property type="match status" value="1"/>
</dbReference>
<evidence type="ECO:0000256" key="5">
    <source>
        <dbReference type="ARBA" id="ARBA00022692"/>
    </source>
</evidence>
<dbReference type="SUPFAM" id="SSF56954">
    <property type="entry name" value="Outer membrane efflux proteins (OEP)"/>
    <property type="match status" value="1"/>
</dbReference>
<reference evidence="9" key="1">
    <citation type="submission" date="2023-07" db="EMBL/GenBank/DDBJ databases">
        <title>The genome sequence of Rhodocytophaga aerolata KACC 12507.</title>
        <authorList>
            <person name="Zhang X."/>
        </authorList>
    </citation>
    <scope>NUCLEOTIDE SEQUENCE</scope>
    <source>
        <strain evidence="9">KACC 12507</strain>
    </source>
</reference>
<dbReference type="InterPro" id="IPR051906">
    <property type="entry name" value="TolC-like"/>
</dbReference>
<keyword evidence="8" id="KW-0732">Signal</keyword>
<dbReference type="RefSeq" id="WP_302038149.1">
    <property type="nucleotide sequence ID" value="NZ_JAUKPO010000007.1"/>
</dbReference>
<evidence type="ECO:0000256" key="6">
    <source>
        <dbReference type="ARBA" id="ARBA00023136"/>
    </source>
</evidence>
<keyword evidence="6" id="KW-0472">Membrane</keyword>
<gene>
    <name evidence="9" type="ORF">Q0590_13835</name>
</gene>
<feature type="signal peptide" evidence="8">
    <location>
        <begin position="1"/>
        <end position="22"/>
    </location>
</feature>
<evidence type="ECO:0000256" key="1">
    <source>
        <dbReference type="ARBA" id="ARBA00004442"/>
    </source>
</evidence>
<accession>A0ABT8R5H4</accession>
<dbReference type="InterPro" id="IPR003423">
    <property type="entry name" value="OMP_efflux"/>
</dbReference>
<proteinExistence type="inferred from homology"/>
<dbReference type="PANTHER" id="PTHR30026:SF20">
    <property type="entry name" value="OUTER MEMBRANE PROTEIN TOLC"/>
    <property type="match status" value="1"/>
</dbReference>
<comment type="caution">
    <text evidence="9">The sequence shown here is derived from an EMBL/GenBank/DDBJ whole genome shotgun (WGS) entry which is preliminary data.</text>
</comment>
<keyword evidence="4" id="KW-1134">Transmembrane beta strand</keyword>
<evidence type="ECO:0000256" key="2">
    <source>
        <dbReference type="ARBA" id="ARBA00007613"/>
    </source>
</evidence>
<organism evidence="9 10">
    <name type="scientific">Rhodocytophaga aerolata</name>
    <dbReference type="NCBI Taxonomy" id="455078"/>
    <lineage>
        <taxon>Bacteria</taxon>
        <taxon>Pseudomonadati</taxon>
        <taxon>Bacteroidota</taxon>
        <taxon>Cytophagia</taxon>
        <taxon>Cytophagales</taxon>
        <taxon>Rhodocytophagaceae</taxon>
        <taxon>Rhodocytophaga</taxon>
    </lineage>
</organism>
<keyword evidence="3" id="KW-0813">Transport</keyword>
<protein>
    <submittedName>
        <fullName evidence="9">TolC family protein</fullName>
    </submittedName>
</protein>
<dbReference type="Proteomes" id="UP001168528">
    <property type="component" value="Unassembled WGS sequence"/>
</dbReference>
<keyword evidence="10" id="KW-1185">Reference proteome</keyword>
<evidence type="ECO:0000256" key="7">
    <source>
        <dbReference type="ARBA" id="ARBA00023237"/>
    </source>
</evidence>
<evidence type="ECO:0000256" key="4">
    <source>
        <dbReference type="ARBA" id="ARBA00022452"/>
    </source>
</evidence>
<comment type="subcellular location">
    <subcellularLocation>
        <location evidence="1">Cell outer membrane</location>
    </subcellularLocation>
</comment>